<accession>A0ABW2Y8A4</accession>
<evidence type="ECO:0000259" key="2">
    <source>
        <dbReference type="Pfam" id="PF01205"/>
    </source>
</evidence>
<name>A0ABW2Y8A4_9BIFI</name>
<dbReference type="PANTHER" id="PTHR16301">
    <property type="entry name" value="IMPACT-RELATED"/>
    <property type="match status" value="1"/>
</dbReference>
<dbReference type="RefSeq" id="WP_377939301.1">
    <property type="nucleotide sequence ID" value="NZ_JBHTHQ010000022.1"/>
</dbReference>
<dbReference type="SUPFAM" id="SSF54211">
    <property type="entry name" value="Ribosomal protein S5 domain 2-like"/>
    <property type="match status" value="1"/>
</dbReference>
<dbReference type="InterPro" id="IPR035647">
    <property type="entry name" value="EFG_III/V"/>
</dbReference>
<dbReference type="Pfam" id="PF09186">
    <property type="entry name" value="DUF1949"/>
    <property type="match status" value="1"/>
</dbReference>
<proteinExistence type="inferred from homology"/>
<dbReference type="PANTHER" id="PTHR16301:SF20">
    <property type="entry name" value="IMPACT FAMILY MEMBER YIGZ"/>
    <property type="match status" value="1"/>
</dbReference>
<dbReference type="InterPro" id="IPR020568">
    <property type="entry name" value="Ribosomal_Su5_D2-typ_SF"/>
</dbReference>
<dbReference type="InterPro" id="IPR036956">
    <property type="entry name" value="Impact_N_sf"/>
</dbReference>
<organism evidence="4 5">
    <name type="scientific">Alloscardovia venturai</name>
    <dbReference type="NCBI Taxonomy" id="1769421"/>
    <lineage>
        <taxon>Bacteria</taxon>
        <taxon>Bacillati</taxon>
        <taxon>Actinomycetota</taxon>
        <taxon>Actinomycetes</taxon>
        <taxon>Bifidobacteriales</taxon>
        <taxon>Bifidobacteriaceae</taxon>
        <taxon>Alloscardovia</taxon>
    </lineage>
</organism>
<feature type="domain" description="Impact N-terminal" evidence="2">
    <location>
        <begin position="19"/>
        <end position="126"/>
    </location>
</feature>
<dbReference type="SUPFAM" id="SSF54980">
    <property type="entry name" value="EF-G C-terminal domain-like"/>
    <property type="match status" value="1"/>
</dbReference>
<dbReference type="InterPro" id="IPR023582">
    <property type="entry name" value="Impact"/>
</dbReference>
<reference evidence="5" key="1">
    <citation type="journal article" date="2019" name="Int. J. Syst. Evol. Microbiol.">
        <title>The Global Catalogue of Microorganisms (GCM) 10K type strain sequencing project: providing services to taxonomists for standard genome sequencing and annotation.</title>
        <authorList>
            <consortium name="The Broad Institute Genomics Platform"/>
            <consortium name="The Broad Institute Genome Sequencing Center for Infectious Disease"/>
            <person name="Wu L."/>
            <person name="Ma J."/>
        </authorList>
    </citation>
    <scope>NUCLEOTIDE SEQUENCE [LARGE SCALE GENOMIC DNA]</scope>
    <source>
        <strain evidence="5">CCM 8604</strain>
    </source>
</reference>
<dbReference type="Gene3D" id="3.30.230.30">
    <property type="entry name" value="Impact, N-terminal domain"/>
    <property type="match status" value="1"/>
</dbReference>
<dbReference type="Pfam" id="PF01205">
    <property type="entry name" value="Impact_N"/>
    <property type="match status" value="1"/>
</dbReference>
<gene>
    <name evidence="4" type="ORF">ACFQY8_07065</name>
</gene>
<evidence type="ECO:0000259" key="3">
    <source>
        <dbReference type="Pfam" id="PF09186"/>
    </source>
</evidence>
<comment type="similarity">
    <text evidence="1">Belongs to the IMPACT family.</text>
</comment>
<dbReference type="Gene3D" id="3.30.70.240">
    <property type="match status" value="1"/>
</dbReference>
<dbReference type="InterPro" id="IPR001498">
    <property type="entry name" value="Impact_N"/>
</dbReference>
<evidence type="ECO:0000313" key="4">
    <source>
        <dbReference type="EMBL" id="MFD0705499.1"/>
    </source>
</evidence>
<dbReference type="EMBL" id="JBHTHQ010000022">
    <property type="protein sequence ID" value="MFD0705499.1"/>
    <property type="molecule type" value="Genomic_DNA"/>
</dbReference>
<protein>
    <submittedName>
        <fullName evidence="4">YigZ family protein</fullName>
    </submittedName>
</protein>
<dbReference type="NCBIfam" id="TIGR00257">
    <property type="entry name" value="IMPACT_YIGZ"/>
    <property type="match status" value="1"/>
</dbReference>
<evidence type="ECO:0000313" key="5">
    <source>
        <dbReference type="Proteomes" id="UP001597036"/>
    </source>
</evidence>
<feature type="domain" description="UPF0029" evidence="3">
    <location>
        <begin position="142"/>
        <end position="195"/>
    </location>
</feature>
<sequence length="210" mass="23058">MQTVTNKYTQPAHFSFVEKKSEFIADACHIENLDEAVVFVESIRAEHPKARHVCFAAIVGASEAQFQERMSDDGEPSGTAGKPVLQVLRRSGTTDTAIAVTRYFGGVLLGAGGLVRAYSTAASGALKAAEMSRVVPAQGMVCDLDYSQYATLQHLIKQYRGVIHAENFTDKVSVEFLVPISEVDRVEQAIRRVFQDTVKLVRGELESMME</sequence>
<dbReference type="Proteomes" id="UP001597036">
    <property type="component" value="Unassembled WGS sequence"/>
</dbReference>
<keyword evidence="5" id="KW-1185">Reference proteome</keyword>
<dbReference type="InterPro" id="IPR015796">
    <property type="entry name" value="Impact_YigZ-like"/>
</dbReference>
<dbReference type="InterPro" id="IPR015269">
    <property type="entry name" value="UPF0029_Impact_C"/>
</dbReference>
<comment type="caution">
    <text evidence="4">The sequence shown here is derived from an EMBL/GenBank/DDBJ whole genome shotgun (WGS) entry which is preliminary data.</text>
</comment>
<evidence type="ECO:0000256" key="1">
    <source>
        <dbReference type="ARBA" id="ARBA00007665"/>
    </source>
</evidence>